<feature type="transmembrane region" description="Helical" evidence="7">
    <location>
        <begin position="164"/>
        <end position="183"/>
    </location>
</feature>
<dbReference type="Gene3D" id="3.40.50.300">
    <property type="entry name" value="P-loop containing nucleotide triphosphate hydrolases"/>
    <property type="match status" value="1"/>
</dbReference>
<comment type="caution">
    <text evidence="9">The sequence shown here is derived from an EMBL/GenBank/DDBJ whole genome shotgun (WGS) entry which is preliminary data.</text>
</comment>
<keyword evidence="2 7" id="KW-0812">Transmembrane</keyword>
<dbReference type="InterPro" id="IPR003593">
    <property type="entry name" value="AAA+_ATPase"/>
</dbReference>
<dbReference type="GO" id="GO:0005524">
    <property type="term" value="F:ATP binding"/>
    <property type="evidence" value="ECO:0007669"/>
    <property type="project" value="UniProtKB-KW"/>
</dbReference>
<dbReference type="InterPro" id="IPR003439">
    <property type="entry name" value="ABC_transporter-like_ATP-bd"/>
</dbReference>
<evidence type="ECO:0000256" key="7">
    <source>
        <dbReference type="SAM" id="Phobius"/>
    </source>
</evidence>
<feature type="transmembrane region" description="Helical" evidence="7">
    <location>
        <begin position="260"/>
        <end position="277"/>
    </location>
</feature>
<evidence type="ECO:0000256" key="1">
    <source>
        <dbReference type="ARBA" id="ARBA00004651"/>
    </source>
</evidence>
<dbReference type="PANTHER" id="PTHR24221">
    <property type="entry name" value="ATP-BINDING CASSETTE SUB-FAMILY B"/>
    <property type="match status" value="1"/>
</dbReference>
<dbReference type="CDD" id="cd03228">
    <property type="entry name" value="ABCC_MRP_Like"/>
    <property type="match status" value="1"/>
</dbReference>
<keyword evidence="6 7" id="KW-0472">Membrane</keyword>
<evidence type="ECO:0000256" key="5">
    <source>
        <dbReference type="ARBA" id="ARBA00022989"/>
    </source>
</evidence>
<evidence type="ECO:0000256" key="2">
    <source>
        <dbReference type="ARBA" id="ARBA00022692"/>
    </source>
</evidence>
<keyword evidence="5 7" id="KW-1133">Transmembrane helix</keyword>
<feature type="transmembrane region" description="Helical" evidence="7">
    <location>
        <begin position="21"/>
        <end position="48"/>
    </location>
</feature>
<dbReference type="RefSeq" id="WP_379313614.1">
    <property type="nucleotide sequence ID" value="NZ_JBHUKY010000078.1"/>
</dbReference>
<evidence type="ECO:0000313" key="9">
    <source>
        <dbReference type="EMBL" id="MFD2414001.1"/>
    </source>
</evidence>
<evidence type="ECO:0000256" key="4">
    <source>
        <dbReference type="ARBA" id="ARBA00022840"/>
    </source>
</evidence>
<dbReference type="SUPFAM" id="SSF90123">
    <property type="entry name" value="ABC transporter transmembrane region"/>
    <property type="match status" value="1"/>
</dbReference>
<keyword evidence="3" id="KW-0547">Nucleotide-binding</keyword>
<dbReference type="EMBL" id="JBHUKY010000078">
    <property type="protein sequence ID" value="MFD2414001.1"/>
    <property type="molecule type" value="Genomic_DNA"/>
</dbReference>
<evidence type="ECO:0000259" key="8">
    <source>
        <dbReference type="PROSITE" id="PS50893"/>
    </source>
</evidence>
<proteinExistence type="predicted"/>
<feature type="transmembrane region" description="Helical" evidence="7">
    <location>
        <begin position="60"/>
        <end position="82"/>
    </location>
</feature>
<dbReference type="Pfam" id="PF00005">
    <property type="entry name" value="ABC_tran"/>
    <property type="match status" value="1"/>
</dbReference>
<organism evidence="9 10">
    <name type="scientific">Paenibacillus rhizoplanae</name>
    <dbReference type="NCBI Taxonomy" id="1917181"/>
    <lineage>
        <taxon>Bacteria</taxon>
        <taxon>Bacillati</taxon>
        <taxon>Bacillota</taxon>
        <taxon>Bacilli</taxon>
        <taxon>Bacillales</taxon>
        <taxon>Paenibacillaceae</taxon>
        <taxon>Paenibacillus</taxon>
    </lineage>
</organism>
<keyword evidence="4 9" id="KW-0067">ATP-binding</keyword>
<dbReference type="Proteomes" id="UP001597448">
    <property type="component" value="Unassembled WGS sequence"/>
</dbReference>
<protein>
    <submittedName>
        <fullName evidence="9">ABC transporter ATP-binding protein</fullName>
    </submittedName>
</protein>
<dbReference type="SUPFAM" id="SSF52540">
    <property type="entry name" value="P-loop containing nucleoside triphosphate hydrolases"/>
    <property type="match status" value="1"/>
</dbReference>
<dbReference type="InterPro" id="IPR039421">
    <property type="entry name" value="Type_1_exporter"/>
</dbReference>
<sequence>MELLKSYVEMLKLTYKSIPLWSSYTIFNNIFGVLCNFLSSVILIQVVLNGIGTNKSFMEIIIPVVFIQVVVTLGGISTSLYYSKIDPVARQILHKKIVAQLIHTIMHTDTKNLDNAAYLNDFSFAINQVEKRTTGSILLISNLLSNVVGIIATVSVIGVMHVELVAIVIITVCAAFIINTTLIKTQYQFDQDILSPNRKKKYVERTFYMKRYALELRLYPIQKILLNLYDNAVKDILHSTKKYGWKTGALQFLRAFNHEVILYWGTMAVLLFSLSHSESGTPAANIIPITIAVYSFSGYLFGLTEVITSLKEYQLYSDKLFLFLQPDKSLESRKGLPVPLNTGNTIAFENVSFGYAANDKQVLEKVNLRFNPGEKIALVGVNGSGKSTIIKLLLGLYDHYSGEITINGESILKHDIQQYRKQFSVVQQDFQYYACTVAENLLMDKANISAEAVSEQIGKALQEVELNLDRTPEELLNTYITSEFSTDGLSLSKGQYQKMAIARIFVSKRNFIILDEPTSSLDPVAEYQLFNHILEHFHDKTIVIISHRLTAAKSADKIYLIDGGTVKESGTHEQLMSQEGKYSELYRLQAEKYL</sequence>
<dbReference type="InterPro" id="IPR036640">
    <property type="entry name" value="ABC1_TM_sf"/>
</dbReference>
<gene>
    <name evidence="9" type="ORF">ACFSX3_29445</name>
</gene>
<name>A0ABW5FGH6_9BACL</name>
<keyword evidence="10" id="KW-1185">Reference proteome</keyword>
<dbReference type="PROSITE" id="PS50893">
    <property type="entry name" value="ABC_TRANSPORTER_2"/>
    <property type="match status" value="1"/>
</dbReference>
<evidence type="ECO:0000313" key="10">
    <source>
        <dbReference type="Proteomes" id="UP001597448"/>
    </source>
</evidence>
<comment type="subcellular location">
    <subcellularLocation>
        <location evidence="1">Cell membrane</location>
        <topology evidence="1">Multi-pass membrane protein</topology>
    </subcellularLocation>
</comment>
<dbReference type="PANTHER" id="PTHR24221:SF654">
    <property type="entry name" value="ATP-BINDING CASSETTE SUB-FAMILY B MEMBER 6"/>
    <property type="match status" value="1"/>
</dbReference>
<feature type="domain" description="ABC transporter" evidence="8">
    <location>
        <begin position="346"/>
        <end position="588"/>
    </location>
</feature>
<evidence type="ECO:0000256" key="3">
    <source>
        <dbReference type="ARBA" id="ARBA00022741"/>
    </source>
</evidence>
<dbReference type="SMART" id="SM00382">
    <property type="entry name" value="AAA"/>
    <property type="match status" value="1"/>
</dbReference>
<dbReference type="InterPro" id="IPR027417">
    <property type="entry name" value="P-loop_NTPase"/>
</dbReference>
<feature type="transmembrane region" description="Helical" evidence="7">
    <location>
        <begin position="283"/>
        <end position="303"/>
    </location>
</feature>
<evidence type="ECO:0000256" key="6">
    <source>
        <dbReference type="ARBA" id="ARBA00023136"/>
    </source>
</evidence>
<feature type="transmembrane region" description="Helical" evidence="7">
    <location>
        <begin position="137"/>
        <end position="158"/>
    </location>
</feature>
<accession>A0ABW5FGH6</accession>
<reference evidence="10" key="1">
    <citation type="journal article" date="2019" name="Int. J. Syst. Evol. Microbiol.">
        <title>The Global Catalogue of Microorganisms (GCM) 10K type strain sequencing project: providing services to taxonomists for standard genome sequencing and annotation.</title>
        <authorList>
            <consortium name="The Broad Institute Genomics Platform"/>
            <consortium name="The Broad Institute Genome Sequencing Center for Infectious Disease"/>
            <person name="Wu L."/>
            <person name="Ma J."/>
        </authorList>
    </citation>
    <scope>NUCLEOTIDE SEQUENCE [LARGE SCALE GENOMIC DNA]</scope>
    <source>
        <strain evidence="10">CCM 8725</strain>
    </source>
</reference>
<dbReference type="Gene3D" id="1.20.1560.10">
    <property type="entry name" value="ABC transporter type 1, transmembrane domain"/>
    <property type="match status" value="1"/>
</dbReference>